<reference evidence="14" key="2">
    <citation type="submission" date="2020-09" db="EMBL/GenBank/DDBJ databases">
        <authorList>
            <person name="Sun Q."/>
            <person name="Kim S."/>
        </authorList>
    </citation>
    <scope>NUCLEOTIDE SEQUENCE</scope>
    <source>
        <strain evidence="14">KCTC 22169</strain>
    </source>
</reference>
<feature type="transmembrane region" description="Helical" evidence="11">
    <location>
        <begin position="12"/>
        <end position="33"/>
    </location>
</feature>
<keyword evidence="2" id="KW-1003">Cell membrane</keyword>
<evidence type="ECO:0000256" key="9">
    <source>
        <dbReference type="PROSITE-ProRule" id="PRU00284"/>
    </source>
</evidence>
<dbReference type="GO" id="GO:0004888">
    <property type="term" value="F:transmembrane signaling receptor activity"/>
    <property type="evidence" value="ECO:0007669"/>
    <property type="project" value="InterPro"/>
</dbReference>
<feature type="domain" description="HAMP" evidence="13">
    <location>
        <begin position="311"/>
        <end position="365"/>
    </location>
</feature>
<dbReference type="GO" id="GO:0006935">
    <property type="term" value="P:chemotaxis"/>
    <property type="evidence" value="ECO:0007669"/>
    <property type="project" value="UniProtKB-KW"/>
</dbReference>
<dbReference type="Pfam" id="PF00672">
    <property type="entry name" value="HAMP"/>
    <property type="match status" value="1"/>
</dbReference>
<sequence length="642" mass="69401">MNNLTIAQKLMLCIGLTLVVIVGGTAIVQYRLFGNLITDRVTQSELPATLDSIRNDINATLTGPVTTARGIATNPYLKSWLADGEPDSGLQDAVAYFKAIQQQTGANTVFYVSEQSGNYYGTGGVERTVERGVDTWFYNLVDESNRVPFRLDLDTEGGQLKVFINYIIELNGERVGVAGVGYTLAEMADTIRNYQLGESGILFLTSTEGQVTVHPDGEAVAGETVANLPGLREVASELLDGEGYRSTTTTGADGVEYLVAATEIPLVNWVAFAQIPRAELFADLRGAFSAIALGVVLIIVASLVLIGVLLRTLLKPIRRTADTMRDIAQGEGDLTQRLPVHGRDEMSYLASQFNAFVEKVQNAIRRVGESTEQLATSAEELTRVASETRGGVQKQSMETDQIASAINEMTATVQEMSRNGSEVEAAASEADKHAQEGSRVVQTTIDSMRDLAREIEDTGNAVNDLAERSKSIETVLDVIHDVTEQTNLLALNAAIEAARAGEHGRGFAVVAEEVRALAQRSSDSAEQIRTMIDELVDGTRSSVERMNRSRERSDSTMSQAGEAGEALHTIQEAVGRIHDQVTQIATAAEQQGQVAQEINRNVTGIVEISAHSSESMEQTEVASAELARLGEQLREMVSQFKV</sequence>
<evidence type="ECO:0000256" key="2">
    <source>
        <dbReference type="ARBA" id="ARBA00022475"/>
    </source>
</evidence>
<keyword evidence="3" id="KW-0145">Chemotaxis</keyword>
<dbReference type="FunFam" id="1.10.287.950:FF:000001">
    <property type="entry name" value="Methyl-accepting chemotaxis sensory transducer"/>
    <property type="match status" value="1"/>
</dbReference>
<feature type="compositionally biased region" description="Basic and acidic residues" evidence="10">
    <location>
        <begin position="542"/>
        <end position="554"/>
    </location>
</feature>
<dbReference type="InterPro" id="IPR004090">
    <property type="entry name" value="Chemotax_Me-accpt_rcpt"/>
</dbReference>
<feature type="domain" description="Methyl-accepting transducer" evidence="12">
    <location>
        <begin position="370"/>
        <end position="606"/>
    </location>
</feature>
<dbReference type="EMBL" id="BMXR01000002">
    <property type="protein sequence ID" value="GGX45427.1"/>
    <property type="molecule type" value="Genomic_DNA"/>
</dbReference>
<evidence type="ECO:0000256" key="6">
    <source>
        <dbReference type="ARBA" id="ARBA00023136"/>
    </source>
</evidence>
<evidence type="ECO:0000256" key="4">
    <source>
        <dbReference type="ARBA" id="ARBA00022692"/>
    </source>
</evidence>
<keyword evidence="7 9" id="KW-0807">Transducer</keyword>
<dbReference type="Gene3D" id="3.30.450.20">
    <property type="entry name" value="PAS domain"/>
    <property type="match status" value="1"/>
</dbReference>
<dbReference type="Proteomes" id="UP000626148">
    <property type="component" value="Unassembled WGS sequence"/>
</dbReference>
<evidence type="ECO:0000256" key="1">
    <source>
        <dbReference type="ARBA" id="ARBA00004651"/>
    </source>
</evidence>
<name>A0A918K552_9GAMM</name>
<dbReference type="PROSITE" id="PS50885">
    <property type="entry name" value="HAMP"/>
    <property type="match status" value="1"/>
</dbReference>
<dbReference type="Pfam" id="PF02743">
    <property type="entry name" value="dCache_1"/>
    <property type="match status" value="1"/>
</dbReference>
<comment type="caution">
    <text evidence="14">The sequence shown here is derived from an EMBL/GenBank/DDBJ whole genome shotgun (WGS) entry which is preliminary data.</text>
</comment>
<dbReference type="InterPro" id="IPR033479">
    <property type="entry name" value="dCache_1"/>
</dbReference>
<gene>
    <name evidence="14" type="ORF">GCM10007392_10540</name>
</gene>
<keyword evidence="5 11" id="KW-1133">Transmembrane helix</keyword>
<dbReference type="SUPFAM" id="SSF58104">
    <property type="entry name" value="Methyl-accepting chemotaxis protein (MCP) signaling domain"/>
    <property type="match status" value="1"/>
</dbReference>
<reference evidence="14" key="1">
    <citation type="journal article" date="2014" name="Int. J. Syst. Evol. Microbiol.">
        <title>Complete genome sequence of Corynebacterium casei LMG S-19264T (=DSM 44701T), isolated from a smear-ripened cheese.</title>
        <authorList>
            <consortium name="US DOE Joint Genome Institute (JGI-PGF)"/>
            <person name="Walter F."/>
            <person name="Albersmeier A."/>
            <person name="Kalinowski J."/>
            <person name="Ruckert C."/>
        </authorList>
    </citation>
    <scope>NUCLEOTIDE SEQUENCE</scope>
    <source>
        <strain evidence="14">KCTC 22169</strain>
    </source>
</reference>
<keyword evidence="15" id="KW-1185">Reference proteome</keyword>
<dbReference type="InterPro" id="IPR004089">
    <property type="entry name" value="MCPsignal_dom"/>
</dbReference>
<protein>
    <submittedName>
        <fullName evidence="14">Energy taxis-modulating methyl-accepting chemotaxis protein with Cache_1 sensory domain</fullName>
    </submittedName>
</protein>
<evidence type="ECO:0000256" key="3">
    <source>
        <dbReference type="ARBA" id="ARBA00022500"/>
    </source>
</evidence>
<dbReference type="CDD" id="cd06225">
    <property type="entry name" value="HAMP"/>
    <property type="match status" value="1"/>
</dbReference>
<dbReference type="PROSITE" id="PS50111">
    <property type="entry name" value="CHEMOTAXIS_TRANSDUC_2"/>
    <property type="match status" value="1"/>
</dbReference>
<feature type="region of interest" description="Disordered" evidence="10">
    <location>
        <begin position="420"/>
        <end position="439"/>
    </location>
</feature>
<evidence type="ECO:0000313" key="15">
    <source>
        <dbReference type="Proteomes" id="UP000626148"/>
    </source>
</evidence>
<feature type="region of interest" description="Disordered" evidence="10">
    <location>
        <begin position="541"/>
        <end position="563"/>
    </location>
</feature>
<dbReference type="Pfam" id="PF00015">
    <property type="entry name" value="MCPsignal"/>
    <property type="match status" value="1"/>
</dbReference>
<evidence type="ECO:0000259" key="13">
    <source>
        <dbReference type="PROSITE" id="PS50885"/>
    </source>
</evidence>
<dbReference type="Gene3D" id="1.10.287.950">
    <property type="entry name" value="Methyl-accepting chemotaxis protein"/>
    <property type="match status" value="1"/>
</dbReference>
<feature type="transmembrane region" description="Helical" evidence="11">
    <location>
        <begin position="287"/>
        <end position="310"/>
    </location>
</feature>
<evidence type="ECO:0000256" key="7">
    <source>
        <dbReference type="ARBA" id="ARBA00023224"/>
    </source>
</evidence>
<organism evidence="14 15">
    <name type="scientific">Saccharospirillum salsuginis</name>
    <dbReference type="NCBI Taxonomy" id="418750"/>
    <lineage>
        <taxon>Bacteria</taxon>
        <taxon>Pseudomonadati</taxon>
        <taxon>Pseudomonadota</taxon>
        <taxon>Gammaproteobacteria</taxon>
        <taxon>Oceanospirillales</taxon>
        <taxon>Saccharospirillaceae</taxon>
        <taxon>Saccharospirillum</taxon>
    </lineage>
</organism>
<dbReference type="CDD" id="cd11386">
    <property type="entry name" value="MCP_signal"/>
    <property type="match status" value="1"/>
</dbReference>
<dbReference type="InterPro" id="IPR003660">
    <property type="entry name" value="HAMP_dom"/>
</dbReference>
<dbReference type="PRINTS" id="PR00260">
    <property type="entry name" value="CHEMTRNSDUCR"/>
</dbReference>
<keyword evidence="6 11" id="KW-0472">Membrane</keyword>
<evidence type="ECO:0000256" key="5">
    <source>
        <dbReference type="ARBA" id="ARBA00022989"/>
    </source>
</evidence>
<evidence type="ECO:0000256" key="10">
    <source>
        <dbReference type="SAM" id="MobiDB-lite"/>
    </source>
</evidence>
<dbReference type="CDD" id="cd12912">
    <property type="entry name" value="PDC2_MCP_like"/>
    <property type="match status" value="1"/>
</dbReference>
<dbReference type="SMART" id="SM00283">
    <property type="entry name" value="MA"/>
    <property type="match status" value="1"/>
</dbReference>
<keyword evidence="4 11" id="KW-0812">Transmembrane</keyword>
<dbReference type="SMART" id="SM00304">
    <property type="entry name" value="HAMP"/>
    <property type="match status" value="2"/>
</dbReference>
<dbReference type="PANTHER" id="PTHR32089">
    <property type="entry name" value="METHYL-ACCEPTING CHEMOTAXIS PROTEIN MCPB"/>
    <property type="match status" value="1"/>
</dbReference>
<dbReference type="PANTHER" id="PTHR32089:SF119">
    <property type="entry name" value="METHYL-ACCEPTING CHEMOTAXIS PROTEIN CTPL"/>
    <property type="match status" value="1"/>
</dbReference>
<proteinExistence type="inferred from homology"/>
<evidence type="ECO:0000256" key="11">
    <source>
        <dbReference type="SAM" id="Phobius"/>
    </source>
</evidence>
<evidence type="ECO:0000259" key="12">
    <source>
        <dbReference type="PROSITE" id="PS50111"/>
    </source>
</evidence>
<evidence type="ECO:0000313" key="14">
    <source>
        <dbReference type="EMBL" id="GGX45427.1"/>
    </source>
</evidence>
<dbReference type="AlphaFoldDB" id="A0A918K552"/>
<evidence type="ECO:0000256" key="8">
    <source>
        <dbReference type="ARBA" id="ARBA00029447"/>
    </source>
</evidence>
<dbReference type="RefSeq" id="WP_189607442.1">
    <property type="nucleotide sequence ID" value="NZ_BMXR01000002.1"/>
</dbReference>
<comment type="similarity">
    <text evidence="8">Belongs to the methyl-accepting chemotaxis (MCP) protein family.</text>
</comment>
<dbReference type="GO" id="GO:0005886">
    <property type="term" value="C:plasma membrane"/>
    <property type="evidence" value="ECO:0007669"/>
    <property type="project" value="UniProtKB-SubCell"/>
</dbReference>
<dbReference type="GO" id="GO:0007165">
    <property type="term" value="P:signal transduction"/>
    <property type="evidence" value="ECO:0007669"/>
    <property type="project" value="UniProtKB-KW"/>
</dbReference>
<comment type="subcellular location">
    <subcellularLocation>
        <location evidence="1">Cell membrane</location>
        <topology evidence="1">Multi-pass membrane protein</topology>
    </subcellularLocation>
</comment>
<accession>A0A918K552</accession>